<dbReference type="Proteomes" id="UP000232003">
    <property type="component" value="Plasmid pNFSY08"/>
</dbReference>
<name>A0A2K8TB07_9NOSO</name>
<evidence type="ECO:0000256" key="1">
    <source>
        <dbReference type="SAM" id="MobiDB-lite"/>
    </source>
</evidence>
<dbReference type="Pfam" id="PF12770">
    <property type="entry name" value="CHAT"/>
    <property type="match status" value="1"/>
</dbReference>
<keyword evidence="4" id="KW-1185">Reference proteome</keyword>
<dbReference type="InterPro" id="IPR047738">
    <property type="entry name" value="SAV_2336-like_N"/>
</dbReference>
<sequence length="1398" mass="158269">MIERVIGAFNHWGFNLDDTEIADILWLAVQMRRCDLSPMSELSQETPAVTPEIDPNTKLPRDRQNNSPKSPTKTETNAKVYPQSSQDSNETSSGLPIKVPAAQALRNQLDISRSLKPLKRRVPSRSKFILDEIATAERIAEEKLLLPVMRPAPERWLELALVVDEGTSMFLWQQTIKEFQQLLERHGAFRDVRTWGLFSDERGKVWLRPRTGELSCQKRLHNPRELIDPNGRRLFVVISDCVSQAWRSGAIAKILAVWASTAPTTIIQVLPEWLWERSALGVAESILLRSLAPGVPNQQLIMRALDLLDESDVCNQLKIPVVTLEPESLKNWARMVAGAGEVQTKGFLLATDGEILDDSSESIENYPVELSAKQRLQRFRLTASPMARKLVGLLAAAPVSLPVVRLIQQTMLDKSSQVHVAEVFLGGILKPLSSVDEDGEADKIQFDFADGVRDLLLDGVPLTESTEVLRRVSEYVAARVGLSVDEFTAMLVNPALVDGSSGVLVRPFAQITAKVLKRLGGKYAELAQEIEQSFKFLSQTAISQVQEESSQLPYEYQVGGSLPSDAPTYVVRQADTDLYESLKNGEFCYALGCRQIGRSTLRVRVMNRLQDEGFACAVIDITSIGTADITSEQWYFGVINILIGSINFYTDFNLEAWWVDNDTLSPVQKFSKFIEDVLLKRITENIVIFIEETDSILWVQLDLDDFFTIIRDCYNRRVDNPAYNRLTFVILGVATPSDLIQDKKRTPFNIGRAIELKGFQLQETEPLAKGLAGVGNPQKLMEAILYWTGGQPFLTQKLCSLAIQSNTLIPAKGYEAHWIEDLVRSEIIEDWENKDEPQHLRTIRDRILRFTDSSEKLLRLYQKILHQGERTSDSSEEEIYLILSGLVVEQTDKLKVYNRIYQEIFNEGWVNTQLEQVALKKILIVSTNPMTTGKLRLDEEVREIQSGLQRSRSRDQFEIITKWAVRPDDLRRALLDHDPHIMHFSGHGGRNQGLALENNTGQMQLVSAESLARLFKLFKDKIECVVLNGCYSEVQAQAISQDISYVVGISHEMSDKAAIQFAVGFYDALGTSRSYEDAYKFGCTAIDWEGFPERLKPVLITMAKQLTDNNADQDLQEAQEWKTLAYSKPDEAVQELLQRLSEQVKQDDIVEITRLASLIETLAEPLEEAGFETFLIYVQAVVAVLYGKQQGSVAQFSELMSTGNKQLDIILCYLYKELESDDFIDFLTNNYEYFEDIEQLLSAAYDREYLNFESFVELAIQTIKPDFDGKVYVKYNSYYFVNDEGERIVGSLGQHAVQIHLKQVPEFITETDGESLGVNLEQEQEIEMVLSILNSGYYELPDSDIEEGTVEIYIEEPELLEDSYDEYEGDANLGETVESVESTEPNFSVEFNEKLKDF</sequence>
<organism evidence="3 4">
    <name type="scientific">Nostoc flagelliforme CCNUN1</name>
    <dbReference type="NCBI Taxonomy" id="2038116"/>
    <lineage>
        <taxon>Bacteria</taxon>
        <taxon>Bacillati</taxon>
        <taxon>Cyanobacteriota</taxon>
        <taxon>Cyanophyceae</taxon>
        <taxon>Nostocales</taxon>
        <taxon>Nostocaceae</taxon>
        <taxon>Nostoc</taxon>
    </lineage>
</organism>
<dbReference type="NCBIfam" id="NF041121">
    <property type="entry name" value="SAV_2336_NTERM"/>
    <property type="match status" value="1"/>
</dbReference>
<evidence type="ECO:0000313" key="3">
    <source>
        <dbReference type="EMBL" id="AUB44783.1"/>
    </source>
</evidence>
<keyword evidence="3" id="KW-0614">Plasmid</keyword>
<geneLocation type="plasmid" evidence="4">
    <name>pnfsy08</name>
</geneLocation>
<gene>
    <name evidence="3" type="ORF">COO91_11030</name>
</gene>
<reference evidence="3 4" key="1">
    <citation type="submission" date="2017-11" db="EMBL/GenBank/DDBJ databases">
        <title>Complete genome of a free-living desiccation-tolerant cyanobacterium and its photosynthetic adaptation to extreme terrestrial habitat.</title>
        <authorList>
            <person name="Shang J."/>
        </authorList>
    </citation>
    <scope>NUCLEOTIDE SEQUENCE [LARGE SCALE GENOMIC DNA]</scope>
    <source>
        <strain evidence="3 4">CCNUN1</strain>
        <plasmid evidence="4">pnfsy08</plasmid>
    </source>
</reference>
<dbReference type="RefSeq" id="WP_100904342.1">
    <property type="nucleotide sequence ID" value="NZ_CAWNNC010000009.1"/>
</dbReference>
<dbReference type="InterPro" id="IPR027417">
    <property type="entry name" value="P-loop_NTPase"/>
</dbReference>
<dbReference type="OrthoDB" id="580957at2"/>
<feature type="compositionally biased region" description="Polar residues" evidence="1">
    <location>
        <begin position="65"/>
        <end position="94"/>
    </location>
</feature>
<dbReference type="InterPro" id="IPR024983">
    <property type="entry name" value="CHAT_dom"/>
</dbReference>
<protein>
    <submittedName>
        <fullName evidence="3">Tetratricopeptide</fullName>
    </submittedName>
</protein>
<feature type="domain" description="CHAT" evidence="2">
    <location>
        <begin position="938"/>
        <end position="1050"/>
    </location>
</feature>
<accession>A0A2K8TB07</accession>
<dbReference type="EMBL" id="CP024793">
    <property type="protein sequence ID" value="AUB44783.1"/>
    <property type="molecule type" value="Genomic_DNA"/>
</dbReference>
<dbReference type="Pfam" id="PF14516">
    <property type="entry name" value="AAA_35"/>
    <property type="match status" value="1"/>
</dbReference>
<dbReference type="SUPFAM" id="SSF52540">
    <property type="entry name" value="P-loop containing nucleoside triphosphate hydrolases"/>
    <property type="match status" value="1"/>
</dbReference>
<evidence type="ECO:0000313" key="4">
    <source>
        <dbReference type="Proteomes" id="UP000232003"/>
    </source>
</evidence>
<dbReference type="KEGG" id="nfl:COO91_11030"/>
<feature type="region of interest" description="Disordered" evidence="1">
    <location>
        <begin position="39"/>
        <end position="95"/>
    </location>
</feature>
<dbReference type="Gene3D" id="3.40.50.300">
    <property type="entry name" value="P-loop containing nucleotide triphosphate hydrolases"/>
    <property type="match status" value="1"/>
</dbReference>
<proteinExistence type="predicted"/>
<evidence type="ECO:0000259" key="2">
    <source>
        <dbReference type="Pfam" id="PF12770"/>
    </source>
</evidence>